<evidence type="ECO:0000313" key="2">
    <source>
        <dbReference type="EMBL" id="KAF1964363.1"/>
    </source>
</evidence>
<dbReference type="OrthoDB" id="3467882at2759"/>
<dbReference type="EMBL" id="ML976791">
    <property type="protein sequence ID" value="KAF1964363.1"/>
    <property type="molecule type" value="Genomic_DNA"/>
</dbReference>
<reference evidence="2" key="1">
    <citation type="journal article" date="2020" name="Stud. Mycol.">
        <title>101 Dothideomycetes genomes: a test case for predicting lifestyles and emergence of pathogens.</title>
        <authorList>
            <person name="Haridas S."/>
            <person name="Albert R."/>
            <person name="Binder M."/>
            <person name="Bloem J."/>
            <person name="Labutti K."/>
            <person name="Salamov A."/>
            <person name="Andreopoulos B."/>
            <person name="Baker S."/>
            <person name="Barry K."/>
            <person name="Bills G."/>
            <person name="Bluhm B."/>
            <person name="Cannon C."/>
            <person name="Castanera R."/>
            <person name="Culley D."/>
            <person name="Daum C."/>
            <person name="Ezra D."/>
            <person name="Gonzalez J."/>
            <person name="Henrissat B."/>
            <person name="Kuo A."/>
            <person name="Liang C."/>
            <person name="Lipzen A."/>
            <person name="Lutzoni F."/>
            <person name="Magnuson J."/>
            <person name="Mondo S."/>
            <person name="Nolan M."/>
            <person name="Ohm R."/>
            <person name="Pangilinan J."/>
            <person name="Park H.-J."/>
            <person name="Ramirez L."/>
            <person name="Alfaro M."/>
            <person name="Sun H."/>
            <person name="Tritt A."/>
            <person name="Yoshinaga Y."/>
            <person name="Zwiers L.-H."/>
            <person name="Turgeon B."/>
            <person name="Goodwin S."/>
            <person name="Spatafora J."/>
            <person name="Crous P."/>
            <person name="Grigoriev I."/>
        </authorList>
    </citation>
    <scope>NUCLEOTIDE SEQUENCE</scope>
    <source>
        <strain evidence="2">CBS 107.79</strain>
    </source>
</reference>
<organism evidence="2 3">
    <name type="scientific">Bimuria novae-zelandiae CBS 107.79</name>
    <dbReference type="NCBI Taxonomy" id="1447943"/>
    <lineage>
        <taxon>Eukaryota</taxon>
        <taxon>Fungi</taxon>
        <taxon>Dikarya</taxon>
        <taxon>Ascomycota</taxon>
        <taxon>Pezizomycotina</taxon>
        <taxon>Dothideomycetes</taxon>
        <taxon>Pleosporomycetidae</taxon>
        <taxon>Pleosporales</taxon>
        <taxon>Massarineae</taxon>
        <taxon>Didymosphaeriaceae</taxon>
        <taxon>Bimuria</taxon>
    </lineage>
</organism>
<evidence type="ECO:0000313" key="3">
    <source>
        <dbReference type="Proteomes" id="UP000800036"/>
    </source>
</evidence>
<proteinExistence type="predicted"/>
<keyword evidence="3" id="KW-1185">Reference proteome</keyword>
<keyword evidence="1" id="KW-0732">Signal</keyword>
<feature type="signal peptide" evidence="1">
    <location>
        <begin position="1"/>
        <end position="18"/>
    </location>
</feature>
<dbReference type="AlphaFoldDB" id="A0A6A5UGN3"/>
<accession>A0A6A5UGN3</accession>
<sequence>MRSYPVVLVLYLAALVWAGGYQGCMERVHLYEAYQIDEFNAPADRIVGFKCRRWLATGGCQDDDWIECRGRNGGRCTFDELVIFISLVPDRNANGYSVLKPGTNRLDQRPSALACYQRYFARNTPIRNFHPKDCIKTDVDEFNDYIKRLSEHLNRTYARLRPTLTPAQNALYSDLEYTQDRIIEARAGDHGPYV</sequence>
<name>A0A6A5UGN3_9PLEO</name>
<dbReference type="Proteomes" id="UP000800036">
    <property type="component" value="Unassembled WGS sequence"/>
</dbReference>
<gene>
    <name evidence="2" type="ORF">BU23DRAFT_492864</name>
</gene>
<feature type="chain" id="PRO_5025575839" evidence="1">
    <location>
        <begin position="19"/>
        <end position="194"/>
    </location>
</feature>
<evidence type="ECO:0000256" key="1">
    <source>
        <dbReference type="SAM" id="SignalP"/>
    </source>
</evidence>
<protein>
    <submittedName>
        <fullName evidence="2">Uncharacterized protein</fullName>
    </submittedName>
</protein>